<dbReference type="Gene3D" id="2.60.120.260">
    <property type="entry name" value="Galactose-binding domain-like"/>
    <property type="match status" value="1"/>
</dbReference>
<dbReference type="GO" id="GO:0030313">
    <property type="term" value="C:cell envelope"/>
    <property type="evidence" value="ECO:0007669"/>
    <property type="project" value="UniProtKB-SubCell"/>
</dbReference>
<evidence type="ECO:0000256" key="1">
    <source>
        <dbReference type="ARBA" id="ARBA00004196"/>
    </source>
</evidence>
<keyword evidence="2" id="KW-0732">Signal</keyword>
<evidence type="ECO:0000313" key="5">
    <source>
        <dbReference type="Proteomes" id="UP000236569"/>
    </source>
</evidence>
<dbReference type="Pfam" id="PF00754">
    <property type="entry name" value="F5_F8_type_C"/>
    <property type="match status" value="1"/>
</dbReference>
<name>A0A2I9DTS8_9DEIO</name>
<protein>
    <submittedName>
        <fullName evidence="4">Coagulation factor 5/8 type domain protein</fullName>
    </submittedName>
</protein>
<dbReference type="SUPFAM" id="SSF49785">
    <property type="entry name" value="Galactose-binding domain-like"/>
    <property type="match status" value="1"/>
</dbReference>
<dbReference type="SUPFAM" id="SSF48230">
    <property type="entry name" value="Chondroitin AC/alginate lyase"/>
    <property type="match status" value="1"/>
</dbReference>
<organism evidence="4 5">
    <name type="scientific">Deinococcus aerius</name>
    <dbReference type="NCBI Taxonomy" id="200253"/>
    <lineage>
        <taxon>Bacteria</taxon>
        <taxon>Thermotogati</taxon>
        <taxon>Deinococcota</taxon>
        <taxon>Deinococci</taxon>
        <taxon>Deinococcales</taxon>
        <taxon>Deinococcaceae</taxon>
        <taxon>Deinococcus</taxon>
    </lineage>
</organism>
<dbReference type="PANTHER" id="PTHR38045:SF1">
    <property type="entry name" value="HEPARINASE II_III-LIKE PROTEIN"/>
    <property type="match status" value="1"/>
</dbReference>
<dbReference type="PROSITE" id="PS51257">
    <property type="entry name" value="PROKAR_LIPOPROTEIN"/>
    <property type="match status" value="1"/>
</dbReference>
<gene>
    <name evidence="4" type="ORF">DAERI_070065</name>
</gene>
<dbReference type="Gene3D" id="1.50.10.100">
    <property type="entry name" value="Chondroitin AC/alginate lyase"/>
    <property type="match status" value="1"/>
</dbReference>
<dbReference type="InterPro" id="IPR008979">
    <property type="entry name" value="Galactose-bd-like_sf"/>
</dbReference>
<dbReference type="OrthoDB" id="9809583at2"/>
<sequence length="1188" mass="127780">MKRRPNWLAASLALAAWLSACGVSPTPTAAQPGSPRLGNLSTAGTSFADDLADLTQVYEQAGADKLRLYTTDPQNFGGDGTRLAKRGVGAGRFVTYHSATDLTRLEATAYFNAAEAPDDLLFLAAGNDGNFTAVSAARSPLAYQAGGWSKATYSVALPAGTRFVRVEFGPNSKQDWTVQLGQVRLEGYTQPGYAVDDLNDLGKAYDATIPTLRLDVTNPQNFAGDTSRLSRRGVGPGRYVAYQSSTDIDGLEATAYFNAAEAPLDPTFSTSGDGASFTPVTATRSALTFITAGWSKATYRLRFAPGTRFVRLEFNPASTLEWTPQIGQIKLEGATLVTERPLPPPSPQVQEAITALRNVSKLKAEHPRLLATAADFDRLRAAKDSDATLRAWYDKLKGQADRLLTQAPSRYEIPDGLRLLATSRQVLSRVSTLGLLYQLDRNPAYAERAWKELEAAANFPDWNPTHFLDVAEMTHAFALGYDWLYDALTPEQRAAVRGAIVQKGLMQGIRVYRGLKEGADSRWFWTTAKINWNLVVNGGLGMGALAVGDEAPQVAEEVLYSGLESMRYALPEYKPDGSWSEGAGYWAFATRYLVAYLAASQTALGTDQGILGAYPGLAKTGDFGVGLNGPSQTFNYGDTGPGLVYDASLFWLARTFNKPVWAAYEQRNPSPTAQDFLWYTPVTASLAGAPLDNFFEDADVATLRSAWDNVNAVFAGFKAGGNADGHNDLDLGSFVFDALGIRWAEDLGQENYNLPGYFDYSPGGARWTYYRKRAEGQNTLVINPGAGPDQNPVARAEIVARGSSPQSAFVVADLSAAYDAQATSVRRGLALLDERRMMLLQDEIQTKAPAEVNWFMHTAANIEVLDGGRSALLSRGSAKRLWVTVLAGPGDALFSAMPAAPLPTSPNPAGQTVNTGIQKLALKMGNVGSTTLSVLFVPLQAGEPVPTAAPQGLRVTPLSEWQAYSFERARLSDLKVNGQSLPGFSPETFSYNVILPAGETKVPNVKGVTSGPGTFVLPAKASSVPGTTRLMVFSVGKPFGVASYTVHFSTARGTPVEMLPAVPVTAVTASGVDGTNVPENTLDGKLDTRWSAFGNGQWIQYDLGQTRQLGYVEIAFFNGDGRKTYFDVQVSNDGAAWRTVYGGESSGTSRDLEAFDFASAQARYVRVVGYGSTANMWNSLTEVVLHGQ</sequence>
<proteinExistence type="predicted"/>
<feature type="domain" description="F5/8 type C" evidence="3">
    <location>
        <begin position="1047"/>
        <end position="1188"/>
    </location>
</feature>
<dbReference type="EMBL" id="BFAG01000007">
    <property type="protein sequence ID" value="GBF06067.1"/>
    <property type="molecule type" value="Genomic_DNA"/>
</dbReference>
<feature type="signal peptide" evidence="2">
    <location>
        <begin position="1"/>
        <end position="29"/>
    </location>
</feature>
<reference evidence="5" key="1">
    <citation type="submission" date="2018-01" db="EMBL/GenBank/DDBJ databases">
        <title>Draft Genome Sequence of the Radioresistant Bacterium Deinococcus aerius TR0125, Isolated from the Higher Atmosphere above Japan.</title>
        <authorList>
            <person name="Satoh K."/>
            <person name="Arai H."/>
            <person name="Sanzen T."/>
            <person name="Kawaguchi Y."/>
            <person name="Hayashi H."/>
            <person name="Yokobori S."/>
            <person name="Yamagishi A."/>
            <person name="Oono Y."/>
            <person name="Narumi I."/>
        </authorList>
    </citation>
    <scope>NUCLEOTIDE SEQUENCE [LARGE SCALE GENOMIC DNA]</scope>
    <source>
        <strain evidence="5">TR0125</strain>
    </source>
</reference>
<dbReference type="RefSeq" id="WP_114149449.1">
    <property type="nucleotide sequence ID" value="NZ_BFAG01000007.1"/>
</dbReference>
<evidence type="ECO:0000259" key="3">
    <source>
        <dbReference type="PROSITE" id="PS50022"/>
    </source>
</evidence>
<evidence type="ECO:0000313" key="4">
    <source>
        <dbReference type="EMBL" id="GBF06067.1"/>
    </source>
</evidence>
<comment type="caution">
    <text evidence="4">The sequence shown here is derived from an EMBL/GenBank/DDBJ whole genome shotgun (WGS) entry which is preliminary data.</text>
</comment>
<dbReference type="InterPro" id="IPR008929">
    <property type="entry name" value="Chondroitin_lyas"/>
</dbReference>
<dbReference type="GO" id="GO:0016829">
    <property type="term" value="F:lyase activity"/>
    <property type="evidence" value="ECO:0007669"/>
    <property type="project" value="InterPro"/>
</dbReference>
<keyword evidence="5" id="KW-1185">Reference proteome</keyword>
<accession>A0A2I9DTS8</accession>
<dbReference type="Gene3D" id="2.70.98.70">
    <property type="match status" value="1"/>
</dbReference>
<dbReference type="InterPro" id="IPR000421">
    <property type="entry name" value="FA58C"/>
</dbReference>
<comment type="subcellular location">
    <subcellularLocation>
        <location evidence="1">Cell envelope</location>
    </subcellularLocation>
</comment>
<dbReference type="AlphaFoldDB" id="A0A2I9DTS8"/>
<dbReference type="Proteomes" id="UP000236569">
    <property type="component" value="Unassembled WGS sequence"/>
</dbReference>
<dbReference type="Pfam" id="PF07940">
    <property type="entry name" value="Hepar_II_III_C"/>
    <property type="match status" value="1"/>
</dbReference>
<dbReference type="PROSITE" id="PS50022">
    <property type="entry name" value="FA58C_3"/>
    <property type="match status" value="1"/>
</dbReference>
<evidence type="ECO:0000256" key="2">
    <source>
        <dbReference type="SAM" id="SignalP"/>
    </source>
</evidence>
<feature type="chain" id="PRO_5014399887" evidence="2">
    <location>
        <begin position="30"/>
        <end position="1188"/>
    </location>
</feature>
<dbReference type="InterPro" id="IPR012480">
    <property type="entry name" value="Hepar_II_III_C"/>
</dbReference>
<dbReference type="PANTHER" id="PTHR38045">
    <property type="entry name" value="CHROMOSOME 1, WHOLE GENOME SHOTGUN SEQUENCE"/>
    <property type="match status" value="1"/>
</dbReference>